<dbReference type="AlphaFoldDB" id="A0AAD0YZL8"/>
<dbReference type="InterPro" id="IPR003423">
    <property type="entry name" value="OMP_efflux"/>
</dbReference>
<evidence type="ECO:0000313" key="4">
    <source>
        <dbReference type="Proteomes" id="UP000269015"/>
    </source>
</evidence>
<dbReference type="PANTHER" id="PTHR30203:SF30">
    <property type="entry name" value="OUTER MEMBRANE PROTEIN-RELATED"/>
    <property type="match status" value="1"/>
</dbReference>
<dbReference type="NCBIfam" id="TIGR01845">
    <property type="entry name" value="outer_NodT"/>
    <property type="match status" value="1"/>
</dbReference>
<name>A0AAD0YZL8_CHRID</name>
<dbReference type="PANTHER" id="PTHR30203">
    <property type="entry name" value="OUTER MEMBRANE CATION EFFLUX PROTEIN"/>
    <property type="match status" value="1"/>
</dbReference>
<accession>A0AAD0YZL8</accession>
<keyword evidence="2" id="KW-0564">Palmitate</keyword>
<keyword evidence="2" id="KW-0449">Lipoprotein</keyword>
<dbReference type="Pfam" id="PF02321">
    <property type="entry name" value="OEP"/>
    <property type="match status" value="2"/>
</dbReference>
<keyword evidence="2" id="KW-0812">Transmembrane</keyword>
<gene>
    <name evidence="3" type="ORF">EG352_19800</name>
</gene>
<feature type="signal peptide" evidence="2">
    <location>
        <begin position="1"/>
        <end position="29"/>
    </location>
</feature>
<comment type="subcellular location">
    <subcellularLocation>
        <location evidence="2">Cell membrane</location>
        <topology evidence="2">Lipid-anchor</topology>
    </subcellularLocation>
</comment>
<dbReference type="GO" id="GO:0015562">
    <property type="term" value="F:efflux transmembrane transporter activity"/>
    <property type="evidence" value="ECO:0007669"/>
    <property type="project" value="InterPro"/>
</dbReference>
<keyword evidence="2" id="KW-0472">Membrane</keyword>
<evidence type="ECO:0000256" key="1">
    <source>
        <dbReference type="ARBA" id="ARBA00007613"/>
    </source>
</evidence>
<keyword evidence="2" id="KW-1134">Transmembrane beta strand</keyword>
<organism evidence="3 4">
    <name type="scientific">Chryseobacterium indologenes</name>
    <name type="common">Flavobacterium indologenes</name>
    <dbReference type="NCBI Taxonomy" id="253"/>
    <lineage>
        <taxon>Bacteria</taxon>
        <taxon>Pseudomonadati</taxon>
        <taxon>Bacteroidota</taxon>
        <taxon>Flavobacteriia</taxon>
        <taxon>Flavobacteriales</taxon>
        <taxon>Weeksellaceae</taxon>
        <taxon>Chryseobacterium group</taxon>
        <taxon>Chryseobacterium</taxon>
    </lineage>
</organism>
<dbReference type="GO" id="GO:0005886">
    <property type="term" value="C:plasma membrane"/>
    <property type="evidence" value="ECO:0007669"/>
    <property type="project" value="UniProtKB-SubCell"/>
</dbReference>
<dbReference type="Gene3D" id="2.20.200.10">
    <property type="entry name" value="Outer membrane efflux proteins (OEP)"/>
    <property type="match status" value="1"/>
</dbReference>
<dbReference type="Gene3D" id="1.20.1600.10">
    <property type="entry name" value="Outer membrane efflux proteins (OEP)"/>
    <property type="match status" value="1"/>
</dbReference>
<dbReference type="KEGG" id="cio:CEQ15_22620"/>
<reference evidence="3 4" key="1">
    <citation type="submission" date="2018-11" db="EMBL/GenBank/DDBJ databases">
        <title>Proposal to divide the Flavobacteriaceae and reorganize its genera based on Amino Acid Identity values calculated from whole genome sequences.</title>
        <authorList>
            <person name="Nicholson A.C."/>
            <person name="Gulvik C.A."/>
            <person name="Whitney A.M."/>
            <person name="Humrighouse B.W."/>
            <person name="Bell M."/>
            <person name="Holmes B."/>
            <person name="Steigerwalt A.G."/>
            <person name="Villarma A."/>
            <person name="Sheth M."/>
            <person name="Batra D."/>
            <person name="Pryor J."/>
            <person name="Bernardet J.-F."/>
            <person name="Hugo C."/>
            <person name="Kampfer P."/>
            <person name="Newman J."/>
            <person name="McQuiston J.R."/>
        </authorList>
    </citation>
    <scope>NUCLEOTIDE SEQUENCE [LARGE SCALE GENOMIC DNA]</scope>
    <source>
        <strain evidence="3 4">H5559</strain>
    </source>
</reference>
<dbReference type="SUPFAM" id="SSF56954">
    <property type="entry name" value="Outer membrane efflux proteins (OEP)"/>
    <property type="match status" value="1"/>
</dbReference>
<evidence type="ECO:0000313" key="3">
    <source>
        <dbReference type="EMBL" id="AZB19846.1"/>
    </source>
</evidence>
<keyword evidence="2" id="KW-0732">Signal</keyword>
<dbReference type="InterPro" id="IPR010131">
    <property type="entry name" value="MdtP/NodT-like"/>
</dbReference>
<dbReference type="Proteomes" id="UP000269015">
    <property type="component" value="Chromosome"/>
</dbReference>
<comment type="similarity">
    <text evidence="1 2">Belongs to the outer membrane factor (OMF) (TC 1.B.17) family.</text>
</comment>
<feature type="chain" id="PRO_5041783371" evidence="2">
    <location>
        <begin position="30"/>
        <end position="485"/>
    </location>
</feature>
<protein>
    <submittedName>
        <fullName evidence="3">Efflux transporter outer membrane subunit</fullName>
    </submittedName>
</protein>
<sequence length="485" mass="53965">MNTMENSKIKNIFIALALSLVLASCKAPMATVIKDEVKETIPQNFNQEEQQDANNNSGTTPWRQFFTDPNLVSLIETALKNNQDLLITLQEIEIAKSGVLAKKGKLSPTVSAAVGAGLKKAGRYTSEGAGDASTEMEPGKPIPDPLGNFEGGLMANWEIDIWKKLRNEKESAVAHYLSTVEGKNFVLSNLIEEVADDYYELLALDNQLDIIQQYIKLQQKALEISKIQKEAAAATELAVKKFEAELAKSKATEYTIRQQITEKENEINALLGRYPQPIIRAKENFMSTIPQTIYTGIPSQLLANRPDIKQAELELKASKLDVQAARKEFYPSLEISATLGLEAFKPSYLVKMPESIAYNLVGELAGPLINKSAIKANFQTADAKQVQALYEYDKTILNAYLDVANLMSKIKNIDQYYQLKSQETKALDQSIDIANQLFRNSRADYLEVLLNQRDALDAKMDLIEAKQKQLSTVVDIYKGLGGGWK</sequence>
<evidence type="ECO:0000256" key="2">
    <source>
        <dbReference type="RuleBase" id="RU362097"/>
    </source>
</evidence>
<dbReference type="EMBL" id="CP033930">
    <property type="protein sequence ID" value="AZB19846.1"/>
    <property type="molecule type" value="Genomic_DNA"/>
</dbReference>
<proteinExistence type="inferred from homology"/>